<comment type="caution">
    <text evidence="6">The sequence shown here is derived from an EMBL/GenBank/DDBJ whole genome shotgun (WGS) entry which is preliminary data.</text>
</comment>
<feature type="domain" description="PNPLA" evidence="5">
    <location>
        <begin position="1"/>
        <end position="161"/>
    </location>
</feature>
<keyword evidence="2 4" id="KW-0442">Lipid degradation</keyword>
<evidence type="ECO:0000259" key="5">
    <source>
        <dbReference type="PROSITE" id="PS51635"/>
    </source>
</evidence>
<keyword evidence="3 4" id="KW-0443">Lipid metabolism</keyword>
<evidence type="ECO:0000256" key="2">
    <source>
        <dbReference type="ARBA" id="ARBA00022963"/>
    </source>
</evidence>
<gene>
    <name evidence="6" type="ORF">B0T15DRAFT_484941</name>
</gene>
<proteinExistence type="predicted"/>
<dbReference type="Gene3D" id="3.40.1090.10">
    <property type="entry name" value="Cytosolic phospholipase A2 catalytic domain"/>
    <property type="match status" value="1"/>
</dbReference>
<feature type="active site" description="Nucleophile" evidence="4">
    <location>
        <position position="11"/>
    </location>
</feature>
<dbReference type="SUPFAM" id="SSF48452">
    <property type="entry name" value="TPR-like"/>
    <property type="match status" value="1"/>
</dbReference>
<dbReference type="AlphaFoldDB" id="A0AAJ0GSI4"/>
<dbReference type="EMBL" id="JAUDZG010000004">
    <property type="protein sequence ID" value="KAK3305294.1"/>
    <property type="molecule type" value="Genomic_DNA"/>
</dbReference>
<name>A0AAJ0GSI4_9PEZI</name>
<dbReference type="PANTHER" id="PTHR24185:SF1">
    <property type="entry name" value="CALCIUM-INDEPENDENT PHOSPHOLIPASE A2-GAMMA"/>
    <property type="match status" value="1"/>
</dbReference>
<dbReference type="PANTHER" id="PTHR24185">
    <property type="entry name" value="CALCIUM-INDEPENDENT PHOSPHOLIPASE A2-GAMMA"/>
    <property type="match status" value="1"/>
</dbReference>
<dbReference type="GO" id="GO:0016042">
    <property type="term" value="P:lipid catabolic process"/>
    <property type="evidence" value="ECO:0007669"/>
    <property type="project" value="UniProtKB-UniRule"/>
</dbReference>
<feature type="short sequence motif" description="DGA/G" evidence="4">
    <location>
        <begin position="148"/>
        <end position="150"/>
    </location>
</feature>
<dbReference type="GO" id="GO:0046486">
    <property type="term" value="P:glycerolipid metabolic process"/>
    <property type="evidence" value="ECO:0007669"/>
    <property type="project" value="UniProtKB-ARBA"/>
</dbReference>
<protein>
    <recommendedName>
        <fullName evidence="5">PNPLA domain-containing protein</fullName>
    </recommendedName>
</protein>
<dbReference type="GeneID" id="87885088"/>
<dbReference type="InterPro" id="IPR011990">
    <property type="entry name" value="TPR-like_helical_dom_sf"/>
</dbReference>
<dbReference type="SUPFAM" id="SSF52540">
    <property type="entry name" value="P-loop containing nucleoside triphosphate hydrolases"/>
    <property type="match status" value="1"/>
</dbReference>
<evidence type="ECO:0000256" key="1">
    <source>
        <dbReference type="ARBA" id="ARBA00022801"/>
    </source>
</evidence>
<dbReference type="InterPro" id="IPR027417">
    <property type="entry name" value="P-loop_NTPase"/>
</dbReference>
<dbReference type="GO" id="GO:0047499">
    <property type="term" value="F:calcium-independent phospholipase A2 activity"/>
    <property type="evidence" value="ECO:0007669"/>
    <property type="project" value="TreeGrafter"/>
</dbReference>
<evidence type="ECO:0000313" key="7">
    <source>
        <dbReference type="Proteomes" id="UP001273166"/>
    </source>
</evidence>
<dbReference type="Gene3D" id="3.40.50.300">
    <property type="entry name" value="P-loop containing nucleotide triphosphate hydrolases"/>
    <property type="match status" value="1"/>
</dbReference>
<evidence type="ECO:0000256" key="4">
    <source>
        <dbReference type="PROSITE-ProRule" id="PRU01161"/>
    </source>
</evidence>
<accession>A0AAJ0GSI4</accession>
<reference evidence="6" key="1">
    <citation type="journal article" date="2023" name="Mol. Phylogenet. Evol.">
        <title>Genome-scale phylogeny and comparative genomics of the fungal order Sordariales.</title>
        <authorList>
            <person name="Hensen N."/>
            <person name="Bonometti L."/>
            <person name="Westerberg I."/>
            <person name="Brannstrom I.O."/>
            <person name="Guillou S."/>
            <person name="Cros-Aarteil S."/>
            <person name="Calhoun S."/>
            <person name="Haridas S."/>
            <person name="Kuo A."/>
            <person name="Mondo S."/>
            <person name="Pangilinan J."/>
            <person name="Riley R."/>
            <person name="LaButti K."/>
            <person name="Andreopoulos B."/>
            <person name="Lipzen A."/>
            <person name="Chen C."/>
            <person name="Yan M."/>
            <person name="Daum C."/>
            <person name="Ng V."/>
            <person name="Clum A."/>
            <person name="Steindorff A."/>
            <person name="Ohm R.A."/>
            <person name="Martin F."/>
            <person name="Silar P."/>
            <person name="Natvig D.O."/>
            <person name="Lalanne C."/>
            <person name="Gautier V."/>
            <person name="Ament-Velasquez S.L."/>
            <person name="Kruys A."/>
            <person name="Hutchinson M.I."/>
            <person name="Powell A.J."/>
            <person name="Barry K."/>
            <person name="Miller A.N."/>
            <person name="Grigoriev I.V."/>
            <person name="Debuchy R."/>
            <person name="Gladieux P."/>
            <person name="Hiltunen Thoren M."/>
            <person name="Johannesson H."/>
        </authorList>
    </citation>
    <scope>NUCLEOTIDE SEQUENCE</scope>
    <source>
        <strain evidence="6">CBS 333.67</strain>
    </source>
</reference>
<dbReference type="Proteomes" id="UP001273166">
    <property type="component" value="Unassembled WGS sequence"/>
</dbReference>
<reference evidence="6" key="2">
    <citation type="submission" date="2023-06" db="EMBL/GenBank/DDBJ databases">
        <authorList>
            <consortium name="Lawrence Berkeley National Laboratory"/>
            <person name="Mondo S.J."/>
            <person name="Hensen N."/>
            <person name="Bonometti L."/>
            <person name="Westerberg I."/>
            <person name="Brannstrom I.O."/>
            <person name="Guillou S."/>
            <person name="Cros-Aarteil S."/>
            <person name="Calhoun S."/>
            <person name="Haridas S."/>
            <person name="Kuo A."/>
            <person name="Pangilinan J."/>
            <person name="Riley R."/>
            <person name="Labutti K."/>
            <person name="Andreopoulos B."/>
            <person name="Lipzen A."/>
            <person name="Chen C."/>
            <person name="Yanf M."/>
            <person name="Daum C."/>
            <person name="Ng V."/>
            <person name="Clum A."/>
            <person name="Steindorff A."/>
            <person name="Ohm R."/>
            <person name="Martin F."/>
            <person name="Silar P."/>
            <person name="Natvig D."/>
            <person name="Lalanne C."/>
            <person name="Gautier V."/>
            <person name="Ament-Velasquez S.L."/>
            <person name="Kruys A."/>
            <person name="Hutchinson M.I."/>
            <person name="Powell A.J."/>
            <person name="Barry K."/>
            <person name="Miller A.N."/>
            <person name="Grigoriev I.V."/>
            <person name="Debuchy R."/>
            <person name="Gladieux P."/>
            <person name="Thoren M.H."/>
            <person name="Johannesson H."/>
        </authorList>
    </citation>
    <scope>NUCLEOTIDE SEQUENCE</scope>
    <source>
        <strain evidence="6">CBS 333.67</strain>
    </source>
</reference>
<dbReference type="InterPro" id="IPR002641">
    <property type="entry name" value="PNPLA_dom"/>
</dbReference>
<feature type="active site" description="Proton acceptor" evidence="4">
    <location>
        <position position="148"/>
    </location>
</feature>
<evidence type="ECO:0000313" key="6">
    <source>
        <dbReference type="EMBL" id="KAK3305294.1"/>
    </source>
</evidence>
<dbReference type="SUPFAM" id="SSF52151">
    <property type="entry name" value="FabD/lysophospholipase-like"/>
    <property type="match status" value="1"/>
</dbReference>
<keyword evidence="7" id="KW-1185">Reference proteome</keyword>
<evidence type="ECO:0000256" key="3">
    <source>
        <dbReference type="ARBA" id="ARBA00023098"/>
    </source>
</evidence>
<comment type="caution">
    <text evidence="4">Lacks conserved residue(s) required for the propagation of feature annotation.</text>
</comment>
<dbReference type="Pfam" id="PF01734">
    <property type="entry name" value="Patatin"/>
    <property type="match status" value="1"/>
</dbReference>
<keyword evidence="1 4" id="KW-0378">Hydrolase</keyword>
<dbReference type="Gene3D" id="1.25.40.10">
    <property type="entry name" value="Tetratricopeptide repeat domain"/>
    <property type="match status" value="1"/>
</dbReference>
<dbReference type="GO" id="GO:0019369">
    <property type="term" value="P:arachidonate metabolic process"/>
    <property type="evidence" value="ECO:0007669"/>
    <property type="project" value="TreeGrafter"/>
</dbReference>
<dbReference type="RefSeq" id="XP_062721074.1">
    <property type="nucleotide sequence ID" value="XM_062866259.1"/>
</dbReference>
<organism evidence="6 7">
    <name type="scientific">Chaetomium strumarium</name>
    <dbReference type="NCBI Taxonomy" id="1170767"/>
    <lineage>
        <taxon>Eukaryota</taxon>
        <taxon>Fungi</taxon>
        <taxon>Dikarya</taxon>
        <taxon>Ascomycota</taxon>
        <taxon>Pezizomycotina</taxon>
        <taxon>Sordariomycetes</taxon>
        <taxon>Sordariomycetidae</taxon>
        <taxon>Sordariales</taxon>
        <taxon>Chaetomiaceae</taxon>
        <taxon>Chaetomium</taxon>
    </lineage>
</organism>
<dbReference type="InterPro" id="IPR016035">
    <property type="entry name" value="Acyl_Trfase/lysoPLipase"/>
</dbReference>
<dbReference type="GO" id="GO:0016020">
    <property type="term" value="C:membrane"/>
    <property type="evidence" value="ECO:0007669"/>
    <property type="project" value="TreeGrafter"/>
</dbReference>
<dbReference type="PROSITE" id="PS51635">
    <property type="entry name" value="PNPLA"/>
    <property type="match status" value="1"/>
</dbReference>
<sequence length="1012" mass="114920">MMMFKQVSGASKATLRFSFCAASSALEEYEHLGKEVFGRPVGGQLGRVVRGITGSPFYNIANLQNAIQFVIKKRGIPPDNKSEPSCKVILYATRIESGKADILRNYESCHPTAENYDCRIWEAASATAAAPMYFKAIKFAASGERWCDGAIRRNNPINEALAELAREPEWQNKKIGCILNLGTGLARSRSVSSNLAGFLKGALKMLTDAEDTAKVFSASALGRELAQTHRYFRFNVPHGMEDLQIDEWKETERMKAMTTEYLSHTDNGDSIMRCAKTLLYPDENSFFSPQMRRGQIFALWGLGGTGKTQIALDFSQSMKDRLSIFWIRADNLGNFIADYSRVLPLLNPELDGLSPQEVMLSLLARTRDKLEELAGDWLLILDNADHLNDFIGVPDKDGPRISKYVPRRGRILITTRDRRFQGLAAAASDGLCVEPMIRLEAKDLLLKYVPNHLVRPSAVNTLMADDLVEKLGCLSLAQMSFAEYVGLFREKRRRLDLMASLAYDFANKDVRNGISSSPLSVTFLQYLACFYWRETPQILLRRLPEFHDLDDVSFLQVTKRPLALSLIDQTLDEDPRLSSYSVHPVLHKVMTAELSIEDKRRMLSHLTPIISSVFPTVPAPATESWPWRRFHSHSSMFNAAADMADAALSMASQLIGPENELRHYFRRNAIERLNDAGRYDRAEAECSLALELLEARAATTSLDTKAYNKEKVLLLDYLSIALRDRLGYGMLESIYKEQLHCQQAEQWSAEDVVEKRLHLIMLNLRALIMRTGDDVWQNLDQVIALYERVLHETLSVVGIDDKETWIALNNRLGSLSQALRMNEIHQTATMYLNHHLAREGPVKGARAAEFAELLDRWSYVSGIEDVIKSGSINRLSHLNSLNSYGVYLQYHGRYEEAVTVHRKVIRQLEGRDDGLGRLSHCNFMLALAKAGREDEALAFRREHKELIMPMEAVYGTLEQRQEERKKEMRVYEEAKSRIERKSLCQQDQWWLDNATTVRRVGLRLDHDLVPLP</sequence>